<dbReference type="InterPro" id="IPR016186">
    <property type="entry name" value="C-type_lectin-like/link_sf"/>
</dbReference>
<dbReference type="CDD" id="cd00247">
    <property type="entry name" value="Endostatin-like"/>
    <property type="match status" value="1"/>
</dbReference>
<dbReference type="Gene3D" id="3.10.100.10">
    <property type="entry name" value="Mannose-Binding Protein A, subunit A"/>
    <property type="match status" value="1"/>
</dbReference>
<dbReference type="FunFam" id="3.10.100.10:FF:000008">
    <property type="entry name" value="collagen alpha-1(XVIII) chain isoform X1"/>
    <property type="match status" value="1"/>
</dbReference>
<organism evidence="3 4">
    <name type="scientific">Sinocyclocheilus rhinocerous</name>
    <dbReference type="NCBI Taxonomy" id="307959"/>
    <lineage>
        <taxon>Eukaryota</taxon>
        <taxon>Metazoa</taxon>
        <taxon>Chordata</taxon>
        <taxon>Craniata</taxon>
        <taxon>Vertebrata</taxon>
        <taxon>Euteleostomi</taxon>
        <taxon>Actinopterygii</taxon>
        <taxon>Neopterygii</taxon>
        <taxon>Teleostei</taxon>
        <taxon>Ostariophysi</taxon>
        <taxon>Cypriniformes</taxon>
        <taxon>Cyprinidae</taxon>
        <taxon>Cyprininae</taxon>
        <taxon>Sinocyclocheilus</taxon>
    </lineage>
</organism>
<sequence length="217" mass="24097">MYGTRPRSGPSAYAFGSINTSSPRPRCPCTRPDCSCGKYNTGLSNLHLIALNSPQLGDMQGIKGVDHQCFLQAQAIGLKGTFRAFLSSQLQDLYSIVRQNNRELLPIVNLQDEELFSNWESIFSGSEGKMNDNVRIYSFDGRDVLDDDAWPEKMVWHGSSTQGSRQTDSYCETWRTGSHAVTGMASSLQEGYLLQQLPRGCSSSFIVLCIENSYIAE</sequence>
<dbReference type="SUPFAM" id="SSF56436">
    <property type="entry name" value="C-type lectin-like"/>
    <property type="match status" value="1"/>
</dbReference>
<evidence type="ECO:0000259" key="2">
    <source>
        <dbReference type="Pfam" id="PF06482"/>
    </source>
</evidence>
<feature type="domain" description="Collagenase NC10/endostatin" evidence="2">
    <location>
        <begin position="46"/>
        <end position="215"/>
    </location>
</feature>
<evidence type="ECO:0000313" key="4">
    <source>
        <dbReference type="Proteomes" id="UP000472270"/>
    </source>
</evidence>
<dbReference type="Pfam" id="PF06482">
    <property type="entry name" value="Endostatin"/>
    <property type="match status" value="1"/>
</dbReference>
<protein>
    <recommendedName>
        <fullName evidence="2">Collagenase NC10/endostatin domain-containing protein</fullName>
    </recommendedName>
</protein>
<dbReference type="Proteomes" id="UP000472270">
    <property type="component" value="Unassembled WGS sequence"/>
</dbReference>
<reference evidence="3" key="1">
    <citation type="submission" date="2025-08" db="UniProtKB">
        <authorList>
            <consortium name="Ensembl"/>
        </authorList>
    </citation>
    <scope>IDENTIFICATION</scope>
</reference>
<dbReference type="AlphaFoldDB" id="A0A673H462"/>
<dbReference type="InterPro" id="IPR010515">
    <property type="entry name" value="Collagenase_NC10/endostatin"/>
</dbReference>
<evidence type="ECO:0000256" key="1">
    <source>
        <dbReference type="SAM" id="MobiDB-lite"/>
    </source>
</evidence>
<reference evidence="3" key="2">
    <citation type="submission" date="2025-09" db="UniProtKB">
        <authorList>
            <consortium name="Ensembl"/>
        </authorList>
    </citation>
    <scope>IDENTIFICATION</scope>
</reference>
<accession>A0A673H462</accession>
<dbReference type="Ensembl" id="ENSSRHT00000021949.1">
    <property type="protein sequence ID" value="ENSSRHP00000021283.1"/>
    <property type="gene ID" value="ENSSRHG00000011330.1"/>
</dbReference>
<proteinExistence type="predicted"/>
<feature type="region of interest" description="Disordered" evidence="1">
    <location>
        <begin position="1"/>
        <end position="22"/>
    </location>
</feature>
<dbReference type="InterPro" id="IPR016187">
    <property type="entry name" value="CTDL_fold"/>
</dbReference>
<name>A0A673H462_9TELE</name>
<evidence type="ECO:0000313" key="3">
    <source>
        <dbReference type="Ensembl" id="ENSSRHP00000021283.1"/>
    </source>
</evidence>
<keyword evidence="4" id="KW-1185">Reference proteome</keyword>